<dbReference type="InterPro" id="IPR035642">
    <property type="entry name" value="MraZ_N"/>
</dbReference>
<dbReference type="InterPro" id="IPR038619">
    <property type="entry name" value="MraZ_sf"/>
</dbReference>
<dbReference type="SUPFAM" id="SSF89447">
    <property type="entry name" value="AbrB/MazE/MraZ-like"/>
    <property type="match status" value="1"/>
</dbReference>
<dbReference type="InterPro" id="IPR037914">
    <property type="entry name" value="SpoVT-AbrB_sf"/>
</dbReference>
<dbReference type="HAMAP" id="MF_01008">
    <property type="entry name" value="MraZ"/>
    <property type="match status" value="1"/>
</dbReference>
<dbReference type="PROSITE" id="PS51740">
    <property type="entry name" value="SPOVT_ABRB"/>
    <property type="match status" value="2"/>
</dbReference>
<dbReference type="GO" id="GO:0009295">
    <property type="term" value="C:nucleoid"/>
    <property type="evidence" value="ECO:0007669"/>
    <property type="project" value="UniProtKB-SubCell"/>
</dbReference>
<dbReference type="CDD" id="cd16321">
    <property type="entry name" value="MraZ_C"/>
    <property type="match status" value="1"/>
</dbReference>
<dbReference type="PANTHER" id="PTHR34701">
    <property type="entry name" value="TRANSCRIPTIONAL REGULATOR MRAZ"/>
    <property type="match status" value="1"/>
</dbReference>
<evidence type="ECO:0000256" key="2">
    <source>
        <dbReference type="ARBA" id="ARBA00022490"/>
    </source>
</evidence>
<evidence type="ECO:0000259" key="8">
    <source>
        <dbReference type="PROSITE" id="PS51740"/>
    </source>
</evidence>
<organism evidence="9">
    <name type="scientific">Muribaculaceae bacterium Z82</name>
    <dbReference type="NCBI Taxonomy" id="2304548"/>
    <lineage>
        <taxon>Bacteria</taxon>
        <taxon>Pseudomonadati</taxon>
        <taxon>Bacteroidota</taxon>
        <taxon>Bacteroidia</taxon>
        <taxon>Bacteroidales</taxon>
        <taxon>Muribaculaceae</taxon>
    </lineage>
</organism>
<keyword evidence="6 7" id="KW-0804">Transcription</keyword>
<keyword evidence="5 7" id="KW-0238">DNA-binding</keyword>
<comment type="caution">
    <text evidence="9">The sequence shown here is derived from an EMBL/GenBank/DDBJ whole genome shotgun (WGS) entry which is preliminary data.</text>
</comment>
<evidence type="ECO:0000313" key="9">
    <source>
        <dbReference type="EMBL" id="NBI33943.1"/>
    </source>
</evidence>
<accession>A0A7C9NA54</accession>
<dbReference type="EMBL" id="QWKH01000010">
    <property type="protein sequence ID" value="NBI33943.1"/>
    <property type="molecule type" value="Genomic_DNA"/>
</dbReference>
<dbReference type="GO" id="GO:0003700">
    <property type="term" value="F:DNA-binding transcription factor activity"/>
    <property type="evidence" value="ECO:0007669"/>
    <property type="project" value="UniProtKB-UniRule"/>
</dbReference>
<keyword evidence="2 7" id="KW-0963">Cytoplasm</keyword>
<evidence type="ECO:0000256" key="4">
    <source>
        <dbReference type="ARBA" id="ARBA00023015"/>
    </source>
</evidence>
<reference evidence="9" key="1">
    <citation type="submission" date="2018-08" db="EMBL/GenBank/DDBJ databases">
        <title>Murine metabolic-syndrome-specific gut microbial biobank.</title>
        <authorList>
            <person name="Liu C."/>
        </authorList>
    </citation>
    <scope>NUCLEOTIDE SEQUENCE [LARGE SCALE GENOMIC DNA]</scope>
    <source>
        <strain evidence="9">Z82</strain>
    </source>
</reference>
<evidence type="ECO:0000256" key="5">
    <source>
        <dbReference type="ARBA" id="ARBA00023125"/>
    </source>
</evidence>
<comment type="subunit">
    <text evidence="7">Forms oligomers.</text>
</comment>
<protein>
    <recommendedName>
        <fullName evidence="1 7">Transcriptional regulator MraZ</fullName>
    </recommendedName>
</protein>
<evidence type="ECO:0000256" key="3">
    <source>
        <dbReference type="ARBA" id="ARBA00022737"/>
    </source>
</evidence>
<dbReference type="GO" id="GO:0005737">
    <property type="term" value="C:cytoplasm"/>
    <property type="evidence" value="ECO:0007669"/>
    <property type="project" value="UniProtKB-UniRule"/>
</dbReference>
<feature type="domain" description="SpoVT-AbrB" evidence="8">
    <location>
        <begin position="14"/>
        <end position="57"/>
    </location>
</feature>
<name>A0A7C9NA54_9BACT</name>
<gene>
    <name evidence="7" type="primary">mraZ</name>
    <name evidence="9" type="ORF">D1639_02610</name>
</gene>
<dbReference type="InterPro" id="IPR020603">
    <property type="entry name" value="MraZ_dom"/>
</dbReference>
<sequence>MEGETAWHIDLMGSYSHKVDAKGRLALPSQFRKVLPTDLVVTVDMKDQALRVFDQEDFNRWVDKFFVDRFGKYDSSSSQHEALKRKLKSRSMPVTIDSAGRIGLSKAQREKVGIDADVVIVGNTGYFEIWDAASFEQADDEIDLASFMQ</sequence>
<keyword evidence="3" id="KW-0677">Repeat</keyword>
<dbReference type="Pfam" id="PF02381">
    <property type="entry name" value="MraZ"/>
    <property type="match status" value="2"/>
</dbReference>
<dbReference type="InterPro" id="IPR035644">
    <property type="entry name" value="MraZ_C"/>
</dbReference>
<dbReference type="GO" id="GO:2000143">
    <property type="term" value="P:negative regulation of DNA-templated transcription initiation"/>
    <property type="evidence" value="ECO:0007669"/>
    <property type="project" value="TreeGrafter"/>
</dbReference>
<dbReference type="PANTHER" id="PTHR34701:SF1">
    <property type="entry name" value="TRANSCRIPTIONAL REGULATOR MRAZ"/>
    <property type="match status" value="1"/>
</dbReference>
<dbReference type="GO" id="GO:0000976">
    <property type="term" value="F:transcription cis-regulatory region binding"/>
    <property type="evidence" value="ECO:0007669"/>
    <property type="project" value="TreeGrafter"/>
</dbReference>
<evidence type="ECO:0000256" key="6">
    <source>
        <dbReference type="ARBA" id="ARBA00023163"/>
    </source>
</evidence>
<dbReference type="InterPro" id="IPR003444">
    <property type="entry name" value="MraZ"/>
</dbReference>
<feature type="domain" description="SpoVT-AbrB" evidence="8">
    <location>
        <begin position="91"/>
        <end position="134"/>
    </location>
</feature>
<dbReference type="Gene3D" id="3.40.1550.20">
    <property type="entry name" value="Transcriptional regulator MraZ domain"/>
    <property type="match status" value="1"/>
</dbReference>
<dbReference type="AlphaFoldDB" id="A0A7C9NA54"/>
<dbReference type="CDD" id="cd16320">
    <property type="entry name" value="MraZ_N"/>
    <property type="match status" value="1"/>
</dbReference>
<comment type="similarity">
    <text evidence="7">Belongs to the MraZ family.</text>
</comment>
<evidence type="ECO:0000256" key="7">
    <source>
        <dbReference type="HAMAP-Rule" id="MF_01008"/>
    </source>
</evidence>
<proteinExistence type="inferred from homology"/>
<dbReference type="InterPro" id="IPR007159">
    <property type="entry name" value="SpoVT-AbrB_dom"/>
</dbReference>
<keyword evidence="4 7" id="KW-0805">Transcription regulation</keyword>
<comment type="subcellular location">
    <subcellularLocation>
        <location evidence="7">Cytoplasm</location>
        <location evidence="7">Nucleoid</location>
    </subcellularLocation>
</comment>
<evidence type="ECO:0000256" key="1">
    <source>
        <dbReference type="ARBA" id="ARBA00013860"/>
    </source>
</evidence>